<evidence type="ECO:0000256" key="1">
    <source>
        <dbReference type="ARBA" id="ARBA00006284"/>
    </source>
</evidence>
<evidence type="ECO:0000256" key="4">
    <source>
        <dbReference type="PIRNR" id="PIRNR006078"/>
    </source>
</evidence>
<protein>
    <submittedName>
        <fullName evidence="5">Glycerate kinase</fullName>
    </submittedName>
</protein>
<dbReference type="Gene3D" id="3.40.50.10350">
    <property type="entry name" value="Glycerate kinase, domain 1"/>
    <property type="match status" value="1"/>
</dbReference>
<dbReference type="SUPFAM" id="SSF110738">
    <property type="entry name" value="Glycerate kinase I"/>
    <property type="match status" value="1"/>
</dbReference>
<dbReference type="InterPro" id="IPR018193">
    <property type="entry name" value="Glyc_kinase_flavodox-like_fold"/>
</dbReference>
<evidence type="ECO:0000313" key="5">
    <source>
        <dbReference type="EMBL" id="MBS7525473.1"/>
    </source>
</evidence>
<proteinExistence type="inferred from homology"/>
<reference evidence="5 6" key="1">
    <citation type="submission" date="2021-05" db="EMBL/GenBank/DDBJ databases">
        <title>Fusibacter ferrireducens sp. nov., an anaerobic, sulfur- and Fe-reducing bacterium isolated from the mangrove sediment.</title>
        <authorList>
            <person name="Qiu D."/>
        </authorList>
    </citation>
    <scope>NUCLEOTIDE SEQUENCE [LARGE SCALE GENOMIC DNA]</scope>
    <source>
        <strain evidence="5 6">DSM 12116</strain>
    </source>
</reference>
<dbReference type="Pfam" id="PF02595">
    <property type="entry name" value="Gly_kinase"/>
    <property type="match status" value="1"/>
</dbReference>
<name>A0ABS5PK04_9FIRM</name>
<dbReference type="Proteomes" id="UP000746471">
    <property type="component" value="Unassembled WGS sequence"/>
</dbReference>
<accession>A0ABS5PK04</accession>
<dbReference type="NCBIfam" id="TIGR00045">
    <property type="entry name" value="glycerate kinase"/>
    <property type="match status" value="1"/>
</dbReference>
<dbReference type="PIRSF" id="PIRSF006078">
    <property type="entry name" value="GlxK"/>
    <property type="match status" value="1"/>
</dbReference>
<dbReference type="InterPro" id="IPR004381">
    <property type="entry name" value="Glycerate_kinase"/>
</dbReference>
<comment type="caution">
    <text evidence="5">The sequence shown here is derived from an EMBL/GenBank/DDBJ whole genome shotgun (WGS) entry which is preliminary data.</text>
</comment>
<dbReference type="InterPro" id="IPR036129">
    <property type="entry name" value="Glycerate_kinase_sf"/>
</dbReference>
<dbReference type="InterPro" id="IPR018197">
    <property type="entry name" value="Glycerate_kinase_RE-like"/>
</dbReference>
<dbReference type="PANTHER" id="PTHR21599">
    <property type="entry name" value="GLYCERATE KINASE"/>
    <property type="match status" value="1"/>
</dbReference>
<gene>
    <name evidence="5" type="ORF">KHM83_02135</name>
</gene>
<evidence type="ECO:0000256" key="3">
    <source>
        <dbReference type="ARBA" id="ARBA00022777"/>
    </source>
</evidence>
<keyword evidence="3 4" id="KW-0418">Kinase</keyword>
<evidence type="ECO:0000313" key="6">
    <source>
        <dbReference type="Proteomes" id="UP000746471"/>
    </source>
</evidence>
<dbReference type="RefSeq" id="WP_213235252.1">
    <property type="nucleotide sequence ID" value="NZ_JAHBCL010000002.1"/>
</dbReference>
<sequence length="379" mass="39599">MKQIVVASDSYKGSLSTIQVANAIARGIRRVYPDALIKSFPVADGGEGTLDSILSAGGGERITVPVHDPLGRIVQADYGILKAGTAMIEMATASGLTRLSQDERNPMIATTYGTGELMMDALSRGCREFYIGIGGSATNDGGAGMAQALGVRCLDVNGNELPQGGAALKRLHRIDLSGIDPRIAESRFTVLSDVDNPLCGTRGASVVYGPQKGATKAMTFELDRALHQFGKIITRDLGIDVAEKAGAGAAGGLGAGLMAFCGAALMQGVSAVLSLLDIEQAMKSCHLVITGEGQMDYQTAFGKAPVGIAKVAKQFQRPVVAIVGGLGEGYKKVFECGIDAVFSIVDKPMTLDEAMLNSADLVADCAENVMRLYQLSEIF</sequence>
<dbReference type="PANTHER" id="PTHR21599:SF0">
    <property type="entry name" value="GLYCERATE KINASE"/>
    <property type="match status" value="1"/>
</dbReference>
<organism evidence="5 6">
    <name type="scientific">Fusibacter paucivorans</name>
    <dbReference type="NCBI Taxonomy" id="76009"/>
    <lineage>
        <taxon>Bacteria</taxon>
        <taxon>Bacillati</taxon>
        <taxon>Bacillota</taxon>
        <taxon>Clostridia</taxon>
        <taxon>Eubacteriales</taxon>
        <taxon>Eubacteriales Family XII. Incertae Sedis</taxon>
        <taxon>Fusibacter</taxon>
    </lineage>
</organism>
<keyword evidence="2 4" id="KW-0808">Transferase</keyword>
<dbReference type="EMBL" id="JAHBCL010000002">
    <property type="protein sequence ID" value="MBS7525473.1"/>
    <property type="molecule type" value="Genomic_DNA"/>
</dbReference>
<comment type="similarity">
    <text evidence="1 4">Belongs to the glycerate kinase type-1 family.</text>
</comment>
<evidence type="ECO:0000256" key="2">
    <source>
        <dbReference type="ARBA" id="ARBA00022679"/>
    </source>
</evidence>
<dbReference type="Gene3D" id="3.90.1510.10">
    <property type="entry name" value="Glycerate kinase, domain 2"/>
    <property type="match status" value="1"/>
</dbReference>
<dbReference type="GO" id="GO:0016301">
    <property type="term" value="F:kinase activity"/>
    <property type="evidence" value="ECO:0007669"/>
    <property type="project" value="UniProtKB-KW"/>
</dbReference>
<keyword evidence="6" id="KW-1185">Reference proteome</keyword>